<dbReference type="InterPro" id="IPR011483">
    <property type="entry name" value="Sde182_NH-like"/>
</dbReference>
<dbReference type="eggNOG" id="ENOG502QXBB">
    <property type="taxonomic scope" value="Eukaryota"/>
</dbReference>
<dbReference type="RefSeq" id="XP_007723777.1">
    <property type="nucleotide sequence ID" value="XM_007725587.1"/>
</dbReference>
<reference evidence="5 6" key="1">
    <citation type="submission" date="2013-03" db="EMBL/GenBank/DDBJ databases">
        <title>The Genome Sequence of Capronia coronata CBS 617.96.</title>
        <authorList>
            <consortium name="The Broad Institute Genomics Platform"/>
            <person name="Cuomo C."/>
            <person name="de Hoog S."/>
            <person name="Gorbushina A."/>
            <person name="Walker B."/>
            <person name="Young S.K."/>
            <person name="Zeng Q."/>
            <person name="Gargeya S."/>
            <person name="Fitzgerald M."/>
            <person name="Haas B."/>
            <person name="Abouelleil A."/>
            <person name="Allen A.W."/>
            <person name="Alvarado L."/>
            <person name="Arachchi H.M."/>
            <person name="Berlin A.M."/>
            <person name="Chapman S.B."/>
            <person name="Gainer-Dewar J."/>
            <person name="Goldberg J."/>
            <person name="Griggs A."/>
            <person name="Gujja S."/>
            <person name="Hansen M."/>
            <person name="Howarth C."/>
            <person name="Imamovic A."/>
            <person name="Ireland A."/>
            <person name="Larimer J."/>
            <person name="McCowan C."/>
            <person name="Murphy C."/>
            <person name="Pearson M."/>
            <person name="Poon T.W."/>
            <person name="Priest M."/>
            <person name="Roberts A."/>
            <person name="Saif S."/>
            <person name="Shea T."/>
            <person name="Sisk P."/>
            <person name="Sykes S."/>
            <person name="Wortman J."/>
            <person name="Nusbaum C."/>
            <person name="Birren B."/>
        </authorList>
    </citation>
    <scope>NUCLEOTIDE SEQUENCE [LARGE SCALE GENOMIC DNA]</scope>
    <source>
        <strain evidence="5 6">CBS 617.96</strain>
    </source>
</reference>
<dbReference type="InterPro" id="IPR036452">
    <property type="entry name" value="Ribo_hydro-like"/>
</dbReference>
<feature type="domain" description="Cellulose-binding Sde182 nucleoside hydrolase-like" evidence="3">
    <location>
        <begin position="45"/>
        <end position="308"/>
    </location>
</feature>
<comment type="caution">
    <text evidence="5">The sequence shown here is derived from an EMBL/GenBank/DDBJ whole genome shotgun (WGS) entry which is preliminary data.</text>
</comment>
<sequence>MACRRRYWATSLLALLFAALASIASGEQHGADGGVCKVARVDKRRLFVLTDIANEPDDAQSLVRLMVYANEFRIEGLVATTSYWLNDTVRPDQIHDIVQAYGETLPNLKQHASGWPEVDQLVPLIKSGSTLYGMAGVGPGQDTEGSKLLVEAVDASEERLWVPIWGGSNVLAQALWHVNATRSPAEVDRFVSKLRVYAISDQDNSGPWIRRNWPGLFYIASVHHFNRYAHAAWGGISGDNYYHFPSTASVETISDSWLKKNIQIGPLGAKYPDSEFIIEGDTPSLLYMIPNGLSDPQYPEWGSWGGRYGPVVWGEGHFADSIDIITDEAGGRTIMDSHATVWRWRSAFQNDFKARMQWTMQPAFSGASHAPVPVVNGSATDAVLRINVEAGQSLVLDASQACDPDGDGTKLSFKWWQYKEPSSNNNNPKRDVSEVGFDSQNSAKVTIQVPEESVLRRPGRGAHPGADKHMHIILEVSNENLVAYRRIVLTSRKDVTAGESSNAPHDEL</sequence>
<feature type="region of interest" description="Disordered" evidence="1">
    <location>
        <begin position="419"/>
        <end position="438"/>
    </location>
</feature>
<evidence type="ECO:0000259" key="3">
    <source>
        <dbReference type="Pfam" id="PF07632"/>
    </source>
</evidence>
<keyword evidence="2" id="KW-0732">Signal</keyword>
<dbReference type="EMBL" id="AMWN01000004">
    <property type="protein sequence ID" value="EXJ87771.1"/>
    <property type="molecule type" value="Genomic_DNA"/>
</dbReference>
<dbReference type="Gene3D" id="3.90.245.10">
    <property type="entry name" value="Ribonucleoside hydrolase-like"/>
    <property type="match status" value="1"/>
</dbReference>
<evidence type="ECO:0000313" key="6">
    <source>
        <dbReference type="Proteomes" id="UP000019484"/>
    </source>
</evidence>
<dbReference type="Pfam" id="PF07632">
    <property type="entry name" value="Sde182_NH-like"/>
    <property type="match status" value="1"/>
</dbReference>
<dbReference type="GeneID" id="19159576"/>
<evidence type="ECO:0000256" key="1">
    <source>
        <dbReference type="SAM" id="MobiDB-lite"/>
    </source>
</evidence>
<dbReference type="AlphaFoldDB" id="W9YES9"/>
<name>W9YES9_9EURO</name>
<feature type="signal peptide" evidence="2">
    <location>
        <begin position="1"/>
        <end position="26"/>
    </location>
</feature>
<evidence type="ECO:0000256" key="2">
    <source>
        <dbReference type="SAM" id="SignalP"/>
    </source>
</evidence>
<proteinExistence type="predicted"/>
<feature type="domain" description="Cellulose-binding Sde182 C-terminal" evidence="4">
    <location>
        <begin position="394"/>
        <end position="490"/>
    </location>
</feature>
<evidence type="ECO:0000259" key="4">
    <source>
        <dbReference type="Pfam" id="PF21027"/>
    </source>
</evidence>
<feature type="chain" id="PRO_5004933570" description="Cellulose-binding protein" evidence="2">
    <location>
        <begin position="27"/>
        <end position="508"/>
    </location>
</feature>
<protein>
    <recommendedName>
        <fullName evidence="7">Cellulose-binding protein</fullName>
    </recommendedName>
</protein>
<organism evidence="5 6">
    <name type="scientific">Capronia coronata CBS 617.96</name>
    <dbReference type="NCBI Taxonomy" id="1182541"/>
    <lineage>
        <taxon>Eukaryota</taxon>
        <taxon>Fungi</taxon>
        <taxon>Dikarya</taxon>
        <taxon>Ascomycota</taxon>
        <taxon>Pezizomycotina</taxon>
        <taxon>Eurotiomycetes</taxon>
        <taxon>Chaetothyriomycetidae</taxon>
        <taxon>Chaetothyriales</taxon>
        <taxon>Herpotrichiellaceae</taxon>
        <taxon>Capronia</taxon>
    </lineage>
</organism>
<dbReference type="Proteomes" id="UP000019484">
    <property type="component" value="Unassembled WGS sequence"/>
</dbReference>
<evidence type="ECO:0000313" key="5">
    <source>
        <dbReference type="EMBL" id="EXJ87771.1"/>
    </source>
</evidence>
<dbReference type="GO" id="GO:0016799">
    <property type="term" value="F:hydrolase activity, hydrolyzing N-glycosyl compounds"/>
    <property type="evidence" value="ECO:0007669"/>
    <property type="project" value="InterPro"/>
</dbReference>
<evidence type="ECO:0008006" key="7">
    <source>
        <dbReference type="Google" id="ProtNLM"/>
    </source>
</evidence>
<dbReference type="OrthoDB" id="3592035at2759"/>
<dbReference type="HOGENOM" id="CLU_029266_0_0_1"/>
<dbReference type="InterPro" id="IPR048527">
    <property type="entry name" value="Sde182_C"/>
</dbReference>
<dbReference type="Pfam" id="PF21027">
    <property type="entry name" value="Sde0182_C"/>
    <property type="match status" value="1"/>
</dbReference>
<dbReference type="InterPro" id="IPR013783">
    <property type="entry name" value="Ig-like_fold"/>
</dbReference>
<dbReference type="Gene3D" id="2.60.40.10">
    <property type="entry name" value="Immunoglobulins"/>
    <property type="match status" value="1"/>
</dbReference>
<accession>W9YES9</accession>
<keyword evidence="6" id="KW-1185">Reference proteome</keyword>
<gene>
    <name evidence="5" type="ORF">A1O1_04698</name>
</gene>
<dbReference type="STRING" id="1182541.W9YES9"/>